<feature type="transmembrane region" description="Helical" evidence="7">
    <location>
        <begin position="222"/>
        <end position="243"/>
    </location>
</feature>
<protein>
    <submittedName>
        <fullName evidence="8">Cytochrome d ubiquinol oxidase subunit II</fullName>
    </submittedName>
</protein>
<evidence type="ECO:0000256" key="5">
    <source>
        <dbReference type="ARBA" id="ARBA00022989"/>
    </source>
</evidence>
<dbReference type="PANTHER" id="PTHR43141">
    <property type="entry name" value="CYTOCHROME BD2 SUBUNIT II"/>
    <property type="match status" value="1"/>
</dbReference>
<keyword evidence="3" id="KW-1003">Cell membrane</keyword>
<dbReference type="Proteomes" id="UP001379533">
    <property type="component" value="Chromosome"/>
</dbReference>
<evidence type="ECO:0000256" key="6">
    <source>
        <dbReference type="ARBA" id="ARBA00023136"/>
    </source>
</evidence>
<keyword evidence="4 7" id="KW-0812">Transmembrane</keyword>
<evidence type="ECO:0000313" key="9">
    <source>
        <dbReference type="Proteomes" id="UP001379533"/>
    </source>
</evidence>
<dbReference type="InterPro" id="IPR003317">
    <property type="entry name" value="Cyt-d_oxidase_su2"/>
</dbReference>
<keyword evidence="9" id="KW-1185">Reference proteome</keyword>
<gene>
    <name evidence="8" type="ORF">LZC95_42070</name>
</gene>
<dbReference type="PANTHER" id="PTHR43141:SF4">
    <property type="entry name" value="CYTOCHROME BD2 SUBUNIT II"/>
    <property type="match status" value="1"/>
</dbReference>
<reference evidence="8 9" key="1">
    <citation type="submission" date="2021-12" db="EMBL/GenBank/DDBJ databases">
        <title>Discovery of the Pendulisporaceae a myxobacterial family with distinct sporulation behavior and unique specialized metabolism.</title>
        <authorList>
            <person name="Garcia R."/>
            <person name="Popoff A."/>
            <person name="Bader C.D."/>
            <person name="Loehr J."/>
            <person name="Walesch S."/>
            <person name="Walt C."/>
            <person name="Boldt J."/>
            <person name="Bunk B."/>
            <person name="Haeckl F.J.F.P.J."/>
            <person name="Gunesch A.P."/>
            <person name="Birkelbach J."/>
            <person name="Nuebel U."/>
            <person name="Pietschmann T."/>
            <person name="Bach T."/>
            <person name="Mueller R."/>
        </authorList>
    </citation>
    <scope>NUCLEOTIDE SEQUENCE [LARGE SCALE GENOMIC DNA]</scope>
    <source>
        <strain evidence="8 9">MSr12523</strain>
    </source>
</reference>
<feature type="transmembrane region" description="Helical" evidence="7">
    <location>
        <begin position="250"/>
        <end position="270"/>
    </location>
</feature>
<organism evidence="8 9">
    <name type="scientific">Pendulispora brunnea</name>
    <dbReference type="NCBI Taxonomy" id="2905690"/>
    <lineage>
        <taxon>Bacteria</taxon>
        <taxon>Pseudomonadati</taxon>
        <taxon>Myxococcota</taxon>
        <taxon>Myxococcia</taxon>
        <taxon>Myxococcales</taxon>
        <taxon>Sorangiineae</taxon>
        <taxon>Pendulisporaceae</taxon>
        <taxon>Pendulispora</taxon>
    </lineage>
</organism>
<comment type="similarity">
    <text evidence="2">Belongs to the cytochrome ubiquinol oxidase subunit 2 family.</text>
</comment>
<accession>A0ABZ2K318</accession>
<evidence type="ECO:0000256" key="4">
    <source>
        <dbReference type="ARBA" id="ARBA00022692"/>
    </source>
</evidence>
<keyword evidence="5 7" id="KW-1133">Transmembrane helix</keyword>
<dbReference type="Pfam" id="PF02322">
    <property type="entry name" value="Cyt_bd_oxida_II"/>
    <property type="match status" value="1"/>
</dbReference>
<feature type="transmembrane region" description="Helical" evidence="7">
    <location>
        <begin position="60"/>
        <end position="78"/>
    </location>
</feature>
<sequence>MGHEILLGGMALAGVIAYGVLAGADFGGGVWDILARGPRKSEQRDAIAHTMGPVWEANHVWLIFVIVILFTAFPRAYAELSVGLFGPFHLVLVGITLRGGAFVFRAHGGYLGERVHARAWGVVFGGASVITPVLLGMSLGAVSSGLRVLAPLPLAMGALALSICAYLAAVYLTLETEGELRELFRRKALYAGTFVVALSGVVLPLTYVAAPHLWGGLTSSPGAFVVSAGVLAALTSGGALLFRRFLLARIAAAAQVTFLLAGWGLSQYPYLIFPSLTLHEAAAPPATLDFVLYTMPFGLLLVIPSMIWLFRVFSRARPFSPS</sequence>
<comment type="subcellular location">
    <subcellularLocation>
        <location evidence="1">Cell membrane</location>
        <topology evidence="1">Multi-pass membrane protein</topology>
    </subcellularLocation>
</comment>
<feature type="transmembrane region" description="Helical" evidence="7">
    <location>
        <begin position="188"/>
        <end position="210"/>
    </location>
</feature>
<feature type="transmembrane region" description="Helical" evidence="7">
    <location>
        <begin position="84"/>
        <end position="107"/>
    </location>
</feature>
<dbReference type="RefSeq" id="WP_394843626.1">
    <property type="nucleotide sequence ID" value="NZ_CP089982.1"/>
</dbReference>
<evidence type="ECO:0000256" key="2">
    <source>
        <dbReference type="ARBA" id="ARBA00007543"/>
    </source>
</evidence>
<feature type="transmembrane region" description="Helical" evidence="7">
    <location>
        <begin position="290"/>
        <end position="310"/>
    </location>
</feature>
<evidence type="ECO:0000256" key="7">
    <source>
        <dbReference type="SAM" id="Phobius"/>
    </source>
</evidence>
<dbReference type="EMBL" id="CP089982">
    <property type="protein sequence ID" value="WXA93027.1"/>
    <property type="molecule type" value="Genomic_DNA"/>
</dbReference>
<evidence type="ECO:0000313" key="8">
    <source>
        <dbReference type="EMBL" id="WXA93027.1"/>
    </source>
</evidence>
<feature type="transmembrane region" description="Helical" evidence="7">
    <location>
        <begin position="6"/>
        <end position="34"/>
    </location>
</feature>
<keyword evidence="6 7" id="KW-0472">Membrane</keyword>
<proteinExistence type="inferred from homology"/>
<name>A0ABZ2K318_9BACT</name>
<evidence type="ECO:0000256" key="3">
    <source>
        <dbReference type="ARBA" id="ARBA00022475"/>
    </source>
</evidence>
<evidence type="ECO:0000256" key="1">
    <source>
        <dbReference type="ARBA" id="ARBA00004651"/>
    </source>
</evidence>
<feature type="transmembrane region" description="Helical" evidence="7">
    <location>
        <begin position="154"/>
        <end position="176"/>
    </location>
</feature>
<feature type="transmembrane region" description="Helical" evidence="7">
    <location>
        <begin position="119"/>
        <end position="142"/>
    </location>
</feature>